<dbReference type="RefSeq" id="XP_031874022.1">
    <property type="nucleotide sequence ID" value="XM_032009968.1"/>
</dbReference>
<organism evidence="3 4">
    <name type="scientific">Venustampulla echinocandica</name>
    <dbReference type="NCBI Taxonomy" id="2656787"/>
    <lineage>
        <taxon>Eukaryota</taxon>
        <taxon>Fungi</taxon>
        <taxon>Dikarya</taxon>
        <taxon>Ascomycota</taxon>
        <taxon>Pezizomycotina</taxon>
        <taxon>Leotiomycetes</taxon>
        <taxon>Helotiales</taxon>
        <taxon>Pleuroascaceae</taxon>
        <taxon>Venustampulla</taxon>
    </lineage>
</organism>
<dbReference type="EMBL" id="NPIC01000001">
    <property type="protein sequence ID" value="RDL41366.1"/>
    <property type="molecule type" value="Genomic_DNA"/>
</dbReference>
<feature type="region of interest" description="Disordered" evidence="1">
    <location>
        <begin position="382"/>
        <end position="448"/>
    </location>
</feature>
<name>A0A370U0R1_9HELO</name>
<keyword evidence="2" id="KW-0472">Membrane</keyword>
<comment type="caution">
    <text evidence="3">The sequence shown here is derived from an EMBL/GenBank/DDBJ whole genome shotgun (WGS) entry which is preliminary data.</text>
</comment>
<evidence type="ECO:0008006" key="5">
    <source>
        <dbReference type="Google" id="ProtNLM"/>
    </source>
</evidence>
<keyword evidence="4" id="KW-1185">Reference proteome</keyword>
<sequence>MSVATVPPSAMATPALTTTFIPKASTCTENHLTILPDKSNEIWMNAPIPVSGTTFSDCYPTQFMSSYLLAASSTIQPAFNPLVCPENYSTVGAFASNYIACCPSGYTWAQPTTTQFPDRPAYGGTCYTPLPSGVPFTATSYGHEGVATITTFQATVTNAKAYANPLDGYAYGGAQVTSAPTTGIIAAPGVRPTPGILPGPNGTIVCSAHTVMVAASPSFVPSSVNANIGDEVIFKFLAGNHTITQSTYDKPCEKLLGGFDSGYMGGHGDIADVFTLKVNGIGPSWFFSQQSGECGNGMVFALNPIYTQPFTTFQQNAISQGSSSPTSSSKPGLSQAVKIGVITSSVAGSFLLLSIIFVFCWQYKRRSAAQKERGVTNDYTYDRKNNSNSSCSDNLGTTNSESHIGTWNDALGLKSTNEPHRPAVPPKDQRELHSSSKHMEIPAEKSPPAELYGSEAFIFESEEKEMGSGNKTRSASKPPCSFNDYEVQGSPWDDELDPIPETPPLRTWPGNKQRREPIDPRALVSPTSDHGSPHGFGSSR</sequence>
<feature type="compositionally biased region" description="Basic and acidic residues" evidence="1">
    <location>
        <begin position="417"/>
        <end position="443"/>
    </location>
</feature>
<reference evidence="3 4" key="1">
    <citation type="journal article" date="2018" name="IMA Fungus">
        <title>IMA Genome-F 9: Draft genome sequence of Annulohypoxylon stygium, Aspergillus mulundensis, Berkeleyomyces basicola (syn. Thielaviopsis basicola), Ceratocystis smalleyi, two Cercospora beticola strains, Coleophoma cylindrospora, Fusarium fracticaudum, Phialophora cf. hyalina, and Morchella septimelata.</title>
        <authorList>
            <person name="Wingfield B.D."/>
            <person name="Bills G.F."/>
            <person name="Dong Y."/>
            <person name="Huang W."/>
            <person name="Nel W.J."/>
            <person name="Swalarsk-Parry B.S."/>
            <person name="Vaghefi N."/>
            <person name="Wilken P.M."/>
            <person name="An Z."/>
            <person name="de Beer Z.W."/>
            <person name="De Vos L."/>
            <person name="Chen L."/>
            <person name="Duong T.A."/>
            <person name="Gao Y."/>
            <person name="Hammerbacher A."/>
            <person name="Kikkert J.R."/>
            <person name="Li Y."/>
            <person name="Li H."/>
            <person name="Li K."/>
            <person name="Li Q."/>
            <person name="Liu X."/>
            <person name="Ma X."/>
            <person name="Naidoo K."/>
            <person name="Pethybridge S.J."/>
            <person name="Sun J."/>
            <person name="Steenkamp E.T."/>
            <person name="van der Nest M.A."/>
            <person name="van Wyk S."/>
            <person name="Wingfield M.J."/>
            <person name="Xiong C."/>
            <person name="Yue Q."/>
            <person name="Zhang X."/>
        </authorList>
    </citation>
    <scope>NUCLEOTIDE SEQUENCE [LARGE SCALE GENOMIC DNA]</scope>
    <source>
        <strain evidence="3 4">BP 5553</strain>
    </source>
</reference>
<keyword evidence="2" id="KW-1133">Transmembrane helix</keyword>
<dbReference type="STRING" id="2656787.A0A370U0R1"/>
<accession>A0A370U0R1</accession>
<evidence type="ECO:0000313" key="4">
    <source>
        <dbReference type="Proteomes" id="UP000254866"/>
    </source>
</evidence>
<evidence type="ECO:0000256" key="2">
    <source>
        <dbReference type="SAM" id="Phobius"/>
    </source>
</evidence>
<dbReference type="OrthoDB" id="5985073at2759"/>
<keyword evidence="2" id="KW-0812">Transmembrane</keyword>
<feature type="region of interest" description="Disordered" evidence="1">
    <location>
        <begin position="463"/>
        <end position="540"/>
    </location>
</feature>
<dbReference type="PANTHER" id="PTHR34883:SF4">
    <property type="entry name" value="CUPREDOXIN"/>
    <property type="match status" value="1"/>
</dbReference>
<dbReference type="Proteomes" id="UP000254866">
    <property type="component" value="Unassembled WGS sequence"/>
</dbReference>
<gene>
    <name evidence="3" type="ORF">BP5553_01345</name>
</gene>
<dbReference type="InterPro" id="IPR008972">
    <property type="entry name" value="Cupredoxin"/>
</dbReference>
<protein>
    <recommendedName>
        <fullName evidence="5">Cupredoxin</fullName>
    </recommendedName>
</protein>
<dbReference type="PANTHER" id="PTHR34883">
    <property type="entry name" value="SERINE-RICH PROTEIN, PUTATIVE-RELATED-RELATED"/>
    <property type="match status" value="1"/>
</dbReference>
<evidence type="ECO:0000256" key="1">
    <source>
        <dbReference type="SAM" id="MobiDB-lite"/>
    </source>
</evidence>
<feature type="compositionally biased region" description="Polar residues" evidence="1">
    <location>
        <begin position="386"/>
        <end position="405"/>
    </location>
</feature>
<feature type="transmembrane region" description="Helical" evidence="2">
    <location>
        <begin position="339"/>
        <end position="361"/>
    </location>
</feature>
<proteinExistence type="predicted"/>
<dbReference type="SUPFAM" id="SSF49503">
    <property type="entry name" value="Cupredoxins"/>
    <property type="match status" value="1"/>
</dbReference>
<dbReference type="AlphaFoldDB" id="A0A370U0R1"/>
<evidence type="ECO:0000313" key="3">
    <source>
        <dbReference type="EMBL" id="RDL41366.1"/>
    </source>
</evidence>
<dbReference type="GeneID" id="43594194"/>
<dbReference type="Gene3D" id="2.60.40.420">
    <property type="entry name" value="Cupredoxins - blue copper proteins"/>
    <property type="match status" value="1"/>
</dbReference>
<dbReference type="InterPro" id="IPR052953">
    <property type="entry name" value="Ser-rich/MCO-related"/>
</dbReference>